<dbReference type="Gene3D" id="1.20.144.10">
    <property type="entry name" value="Phosphatidic acid phosphatase type 2/haloperoxidase"/>
    <property type="match status" value="1"/>
</dbReference>
<dbReference type="RefSeq" id="WP_078816809.1">
    <property type="nucleotide sequence ID" value="NZ_FUYJ01000001.1"/>
</dbReference>
<feature type="transmembrane region" description="Helical" evidence="1">
    <location>
        <begin position="25"/>
        <end position="45"/>
    </location>
</feature>
<dbReference type="Proteomes" id="UP000190042">
    <property type="component" value="Unassembled WGS sequence"/>
</dbReference>
<feature type="transmembrane region" description="Helical" evidence="1">
    <location>
        <begin position="103"/>
        <end position="120"/>
    </location>
</feature>
<keyword evidence="4" id="KW-1185">Reference proteome</keyword>
<protein>
    <submittedName>
        <fullName evidence="3">Undecaprenyl-diphosphatase</fullName>
    </submittedName>
</protein>
<dbReference type="SMART" id="SM00014">
    <property type="entry name" value="acidPPc"/>
    <property type="match status" value="1"/>
</dbReference>
<feature type="transmembrane region" description="Helical" evidence="1">
    <location>
        <begin position="127"/>
        <end position="145"/>
    </location>
</feature>
<feature type="transmembrane region" description="Helical" evidence="1">
    <location>
        <begin position="151"/>
        <end position="167"/>
    </location>
</feature>
<keyword evidence="1" id="KW-0812">Transmembrane</keyword>
<dbReference type="SUPFAM" id="SSF48317">
    <property type="entry name" value="Acid phosphatase/Vanadium-dependent haloperoxidase"/>
    <property type="match status" value="1"/>
</dbReference>
<name>A0A1T4XNS4_9BACL</name>
<proteinExistence type="predicted"/>
<keyword evidence="1" id="KW-1133">Transmembrane helix</keyword>
<dbReference type="AlphaFoldDB" id="A0A1T4XNS4"/>
<evidence type="ECO:0000259" key="2">
    <source>
        <dbReference type="SMART" id="SM00014"/>
    </source>
</evidence>
<feature type="domain" description="Phosphatidic acid phosphatase type 2/haloperoxidase" evidence="2">
    <location>
        <begin position="57"/>
        <end position="166"/>
    </location>
</feature>
<dbReference type="EMBL" id="FUYJ01000001">
    <property type="protein sequence ID" value="SKA91023.1"/>
    <property type="molecule type" value="Genomic_DNA"/>
</dbReference>
<sequence>MNLDFKIFEAINQFAGHNNILDQSVVFFTKYGPLLFGLFFVWLWFTKHGNRAENRKIVLFAFTIAVVTIGIDKVIEMSFFRSRPFVNHDVTMLVDKLDSDPSFPSNHTAGSFALALALFWKRRKMGAVLLVFAGLMALSRIFVGVHYPTDVLTGAFIALVVAFLIIWQRRLIEPLFNWIIRLFTRRGSHAV</sequence>
<evidence type="ECO:0000256" key="1">
    <source>
        <dbReference type="SAM" id="Phobius"/>
    </source>
</evidence>
<dbReference type="PANTHER" id="PTHR14969:SF58">
    <property type="entry name" value="UNDECAPRENYL-DIPHOSPHATASE BCRC"/>
    <property type="match status" value="1"/>
</dbReference>
<feature type="transmembrane region" description="Helical" evidence="1">
    <location>
        <begin position="57"/>
        <end position="75"/>
    </location>
</feature>
<dbReference type="InterPro" id="IPR036938">
    <property type="entry name" value="PAP2/HPO_sf"/>
</dbReference>
<reference evidence="4" key="1">
    <citation type="submission" date="2017-02" db="EMBL/GenBank/DDBJ databases">
        <authorList>
            <person name="Varghese N."/>
            <person name="Submissions S."/>
        </authorList>
    </citation>
    <scope>NUCLEOTIDE SEQUENCE [LARGE SCALE GENOMIC DNA]</scope>
    <source>
        <strain evidence="4">DSM 23966</strain>
    </source>
</reference>
<dbReference type="PANTHER" id="PTHR14969">
    <property type="entry name" value="SPHINGOSINE-1-PHOSPHATE PHOSPHOHYDROLASE"/>
    <property type="match status" value="1"/>
</dbReference>
<accession>A0A1T4XNS4</accession>
<gene>
    <name evidence="3" type="ORF">SAMN04244570_1070</name>
</gene>
<dbReference type="Pfam" id="PF01569">
    <property type="entry name" value="PAP2"/>
    <property type="match status" value="1"/>
</dbReference>
<evidence type="ECO:0000313" key="3">
    <source>
        <dbReference type="EMBL" id="SKA91023.1"/>
    </source>
</evidence>
<keyword evidence="1" id="KW-0472">Membrane</keyword>
<dbReference type="InterPro" id="IPR000326">
    <property type="entry name" value="PAP2/HPO"/>
</dbReference>
<evidence type="ECO:0000313" key="4">
    <source>
        <dbReference type="Proteomes" id="UP000190042"/>
    </source>
</evidence>
<organism evidence="3 4">
    <name type="scientific">Sporosarcina newyorkensis</name>
    <dbReference type="NCBI Taxonomy" id="759851"/>
    <lineage>
        <taxon>Bacteria</taxon>
        <taxon>Bacillati</taxon>
        <taxon>Bacillota</taxon>
        <taxon>Bacilli</taxon>
        <taxon>Bacillales</taxon>
        <taxon>Caryophanaceae</taxon>
        <taxon>Sporosarcina</taxon>
    </lineage>
</organism>